<reference evidence="3" key="1">
    <citation type="submission" date="2017-09" db="EMBL/GenBank/DDBJ databases">
        <title>Metaegenomics of thermophilic ammonia-oxidizing enrichment culture.</title>
        <authorList>
            <person name="Kato S."/>
            <person name="Suzuki K."/>
        </authorList>
    </citation>
    <scope>NUCLEOTIDE SEQUENCE [LARGE SCALE GENOMIC DNA]</scope>
</reference>
<feature type="region of interest" description="Disordered" evidence="1">
    <location>
        <begin position="151"/>
        <end position="201"/>
    </location>
</feature>
<accession>A0A2H5Y8N0</accession>
<dbReference type="AlphaFoldDB" id="A0A2H5Y8N0"/>
<evidence type="ECO:0000313" key="3">
    <source>
        <dbReference type="Proteomes" id="UP000236642"/>
    </source>
</evidence>
<feature type="region of interest" description="Disordered" evidence="1">
    <location>
        <begin position="82"/>
        <end position="103"/>
    </location>
</feature>
<protein>
    <submittedName>
        <fullName evidence="2">Uncharacterized protein</fullName>
    </submittedName>
</protein>
<feature type="region of interest" description="Disordered" evidence="1">
    <location>
        <begin position="115"/>
        <end position="138"/>
    </location>
</feature>
<comment type="caution">
    <text evidence="2">The sequence shown here is derived from an EMBL/GenBank/DDBJ whole genome shotgun (WGS) entry which is preliminary data.</text>
</comment>
<dbReference type="Proteomes" id="UP000236642">
    <property type="component" value="Unassembled WGS sequence"/>
</dbReference>
<evidence type="ECO:0000313" key="2">
    <source>
        <dbReference type="EMBL" id="GBD09738.1"/>
    </source>
</evidence>
<sequence>MVQEQHPSILGKIREGCGGVRIKIGKIELQHRERGPMGQRLAFPLQGFRFRRGLPRWLPGGQPLRDRGAVSRQRLPGRQDADLLHRPERPLGGGIEGAHAGDAIRLPLDPDRLRNRRGEKIQDPPPAGELPGMGHHGDRFMPRFHKIADEALHRKFLADPQDPAQTMEEPGRERAEEQGTGGGHHDRRRIPVQAGQGRQGG</sequence>
<evidence type="ECO:0000256" key="1">
    <source>
        <dbReference type="SAM" id="MobiDB-lite"/>
    </source>
</evidence>
<name>A0A2H5Y8N0_9CHLR</name>
<gene>
    <name evidence="2" type="ORF">HRbin22_01999</name>
</gene>
<dbReference type="EMBL" id="BEHY01000062">
    <property type="protein sequence ID" value="GBD09738.1"/>
    <property type="molecule type" value="Genomic_DNA"/>
</dbReference>
<proteinExistence type="predicted"/>
<organism evidence="2 3">
    <name type="scientific">Candidatus Thermoflexus japonica</name>
    <dbReference type="NCBI Taxonomy" id="2035417"/>
    <lineage>
        <taxon>Bacteria</taxon>
        <taxon>Bacillati</taxon>
        <taxon>Chloroflexota</taxon>
        <taxon>Thermoflexia</taxon>
        <taxon>Thermoflexales</taxon>
        <taxon>Thermoflexaceae</taxon>
        <taxon>Thermoflexus</taxon>
    </lineage>
</organism>